<dbReference type="InterPro" id="IPR011705">
    <property type="entry name" value="BACK"/>
</dbReference>
<dbReference type="AlphaFoldDB" id="A0AAW1VEF0"/>
<evidence type="ECO:0000256" key="4">
    <source>
        <dbReference type="ARBA" id="ARBA00022833"/>
    </source>
</evidence>
<dbReference type="Pfam" id="PF00096">
    <property type="entry name" value="zf-C2H2"/>
    <property type="match status" value="1"/>
</dbReference>
<evidence type="ECO:0000313" key="8">
    <source>
        <dbReference type="EMBL" id="KAK9890866.1"/>
    </source>
</evidence>
<dbReference type="PROSITE" id="PS50157">
    <property type="entry name" value="ZINC_FINGER_C2H2_2"/>
    <property type="match status" value="4"/>
</dbReference>
<evidence type="ECO:0000259" key="6">
    <source>
        <dbReference type="PROSITE" id="PS50097"/>
    </source>
</evidence>
<organism evidence="8 9">
    <name type="scientific">Henosepilachna vigintioctopunctata</name>
    <dbReference type="NCBI Taxonomy" id="420089"/>
    <lineage>
        <taxon>Eukaryota</taxon>
        <taxon>Metazoa</taxon>
        <taxon>Ecdysozoa</taxon>
        <taxon>Arthropoda</taxon>
        <taxon>Hexapoda</taxon>
        <taxon>Insecta</taxon>
        <taxon>Pterygota</taxon>
        <taxon>Neoptera</taxon>
        <taxon>Endopterygota</taxon>
        <taxon>Coleoptera</taxon>
        <taxon>Polyphaga</taxon>
        <taxon>Cucujiformia</taxon>
        <taxon>Coccinelloidea</taxon>
        <taxon>Coccinellidae</taxon>
        <taxon>Epilachninae</taxon>
        <taxon>Epilachnini</taxon>
        <taxon>Henosepilachna</taxon>
    </lineage>
</organism>
<feature type="domain" description="C2H2-type" evidence="7">
    <location>
        <begin position="451"/>
        <end position="478"/>
    </location>
</feature>
<evidence type="ECO:0000256" key="1">
    <source>
        <dbReference type="ARBA" id="ARBA00022723"/>
    </source>
</evidence>
<dbReference type="SMART" id="SM00355">
    <property type="entry name" value="ZnF_C2H2"/>
    <property type="match status" value="6"/>
</dbReference>
<comment type="caution">
    <text evidence="8">The sequence shown here is derived from an EMBL/GenBank/DDBJ whole genome shotgun (WGS) entry which is preliminary data.</text>
</comment>
<dbReference type="Pfam" id="PF00651">
    <property type="entry name" value="BTB"/>
    <property type="match status" value="1"/>
</dbReference>
<protein>
    <submittedName>
        <fullName evidence="8">Uncharacterized protein</fullName>
    </submittedName>
</protein>
<evidence type="ECO:0000256" key="3">
    <source>
        <dbReference type="ARBA" id="ARBA00022771"/>
    </source>
</evidence>
<dbReference type="Gene3D" id="3.30.160.60">
    <property type="entry name" value="Classic Zinc Finger"/>
    <property type="match status" value="3"/>
</dbReference>
<dbReference type="InterPro" id="IPR013087">
    <property type="entry name" value="Znf_C2H2_type"/>
</dbReference>
<dbReference type="PANTHER" id="PTHR46105">
    <property type="entry name" value="AGAP004733-PA"/>
    <property type="match status" value="1"/>
</dbReference>
<dbReference type="PANTHER" id="PTHR46105:SF28">
    <property type="entry name" value="ZINC FINGER PROTEIN 37-LIKE"/>
    <property type="match status" value="1"/>
</dbReference>
<keyword evidence="2" id="KW-0677">Repeat</keyword>
<gene>
    <name evidence="8" type="ORF">WA026_012210</name>
</gene>
<evidence type="ECO:0000256" key="5">
    <source>
        <dbReference type="PROSITE-ProRule" id="PRU00042"/>
    </source>
</evidence>
<dbReference type="CDD" id="cd14733">
    <property type="entry name" value="BACK"/>
    <property type="match status" value="1"/>
</dbReference>
<dbReference type="Pfam" id="PF07707">
    <property type="entry name" value="BACK"/>
    <property type="match status" value="1"/>
</dbReference>
<evidence type="ECO:0000313" key="9">
    <source>
        <dbReference type="Proteomes" id="UP001431783"/>
    </source>
</evidence>
<keyword evidence="4" id="KW-0862">Zinc</keyword>
<dbReference type="SUPFAM" id="SSF57667">
    <property type="entry name" value="beta-beta-alpha zinc fingers"/>
    <property type="match status" value="3"/>
</dbReference>
<dbReference type="InterPro" id="IPR000210">
    <property type="entry name" value="BTB/POZ_dom"/>
</dbReference>
<sequence>MDNKCTMNFLCSELSSSMFQKLYEQKKSSRFCDITLYVNNKIIKAHRNVLACSSPYFDSILKHHKVIKEHITINCLNSEIFNSVVNYMYTGEITVEHSNVEELLKLADYFIMNKIVEYCIEFLGTKLNIDNCLFTYFLTKRFKLKHLGNIVENWIINHLDEICKREEILQLTTSQLRDFFENKCFLLSTSKALNILSQWVLVNMEKREKEFDGLIKCFPTHILEPVEVFKHLDTCILYNKSDLCTYRFLDYLFQNNWMLSNFKTKYDALHVRFGQSPSEKMNDPDYKNDRITVNQKSDSTLNQITPVRVKVKIKNRKQLILKKLMLFGLRPSLRMAALKMLSCKKNKYTLKELEEEAEDIEEKIGIKCPICFASINDSLLLEQHLALSHSKDVTYKCGICSFVCQYHGDYLNHMKTHFNGPPFKCDFCDNTTDQISKLISHRAQHLEESIFQCTFCSFKCRQKQNFVSHLKIHTPEKTYKCDSCTKTFRFKQSLETHLLTHSSEKTLTCESCGFHTKFLSHMIAHKRIHTGLSFYFALS</sequence>
<evidence type="ECO:0000259" key="7">
    <source>
        <dbReference type="PROSITE" id="PS50157"/>
    </source>
</evidence>
<feature type="domain" description="C2H2-type" evidence="7">
    <location>
        <begin position="479"/>
        <end position="506"/>
    </location>
</feature>
<dbReference type="PROSITE" id="PS50097">
    <property type="entry name" value="BTB"/>
    <property type="match status" value="1"/>
</dbReference>
<keyword evidence="9" id="KW-1185">Reference proteome</keyword>
<dbReference type="GO" id="GO:0000978">
    <property type="term" value="F:RNA polymerase II cis-regulatory region sequence-specific DNA binding"/>
    <property type="evidence" value="ECO:0007669"/>
    <property type="project" value="TreeGrafter"/>
</dbReference>
<dbReference type="GO" id="GO:0008270">
    <property type="term" value="F:zinc ion binding"/>
    <property type="evidence" value="ECO:0007669"/>
    <property type="project" value="UniProtKB-KW"/>
</dbReference>
<dbReference type="InterPro" id="IPR011333">
    <property type="entry name" value="SKP1/BTB/POZ_sf"/>
</dbReference>
<proteinExistence type="predicted"/>
<name>A0AAW1VEF0_9CUCU</name>
<keyword evidence="3 5" id="KW-0863">Zinc-finger</keyword>
<dbReference type="SMART" id="SM00225">
    <property type="entry name" value="BTB"/>
    <property type="match status" value="1"/>
</dbReference>
<dbReference type="FunFam" id="3.30.160.60:FF:000624">
    <property type="entry name" value="zinc finger protein 697"/>
    <property type="match status" value="1"/>
</dbReference>
<dbReference type="SUPFAM" id="SSF54695">
    <property type="entry name" value="POZ domain"/>
    <property type="match status" value="1"/>
</dbReference>
<reference evidence="8 9" key="1">
    <citation type="submission" date="2023-03" db="EMBL/GenBank/DDBJ databases">
        <title>Genome insight into feeding habits of ladybird beetles.</title>
        <authorList>
            <person name="Li H.-S."/>
            <person name="Huang Y.-H."/>
            <person name="Pang H."/>
        </authorList>
    </citation>
    <scope>NUCLEOTIDE SEQUENCE [LARGE SCALE GENOMIC DNA]</scope>
    <source>
        <strain evidence="8">SYSU_2023b</strain>
        <tissue evidence="8">Whole body</tissue>
    </source>
</reference>
<feature type="domain" description="BTB" evidence="6">
    <location>
        <begin position="32"/>
        <end position="97"/>
    </location>
</feature>
<dbReference type="PROSITE" id="PS00028">
    <property type="entry name" value="ZINC_FINGER_C2H2_1"/>
    <property type="match status" value="4"/>
</dbReference>
<dbReference type="Proteomes" id="UP001431783">
    <property type="component" value="Unassembled WGS sequence"/>
</dbReference>
<dbReference type="InterPro" id="IPR050457">
    <property type="entry name" value="ZnFinger_BTB_dom_contain"/>
</dbReference>
<feature type="domain" description="C2H2-type" evidence="7">
    <location>
        <begin position="423"/>
        <end position="450"/>
    </location>
</feature>
<feature type="domain" description="C2H2-type" evidence="7">
    <location>
        <begin position="507"/>
        <end position="534"/>
    </location>
</feature>
<accession>A0AAW1VEF0</accession>
<dbReference type="Gene3D" id="3.30.710.10">
    <property type="entry name" value="Potassium Channel Kv1.1, Chain A"/>
    <property type="match status" value="1"/>
</dbReference>
<dbReference type="EMBL" id="JARQZJ010000126">
    <property type="protein sequence ID" value="KAK9890866.1"/>
    <property type="molecule type" value="Genomic_DNA"/>
</dbReference>
<dbReference type="GO" id="GO:0000981">
    <property type="term" value="F:DNA-binding transcription factor activity, RNA polymerase II-specific"/>
    <property type="evidence" value="ECO:0007669"/>
    <property type="project" value="TreeGrafter"/>
</dbReference>
<keyword evidence="1" id="KW-0479">Metal-binding</keyword>
<dbReference type="InterPro" id="IPR036236">
    <property type="entry name" value="Znf_C2H2_sf"/>
</dbReference>
<evidence type="ECO:0000256" key="2">
    <source>
        <dbReference type="ARBA" id="ARBA00022737"/>
    </source>
</evidence>
<dbReference type="Gene3D" id="1.25.40.420">
    <property type="match status" value="1"/>
</dbReference>